<name>A0A9D4G7G0_DREPO</name>
<keyword evidence="2" id="KW-1185">Reference proteome</keyword>
<dbReference type="AlphaFoldDB" id="A0A9D4G7G0"/>
<evidence type="ECO:0000313" key="1">
    <source>
        <dbReference type="EMBL" id="KAH3810464.1"/>
    </source>
</evidence>
<accession>A0A9D4G7G0</accession>
<reference evidence="1" key="2">
    <citation type="submission" date="2020-11" db="EMBL/GenBank/DDBJ databases">
        <authorList>
            <person name="McCartney M.A."/>
            <person name="Auch B."/>
            <person name="Kono T."/>
            <person name="Mallez S."/>
            <person name="Becker A."/>
            <person name="Gohl D.M."/>
            <person name="Silverstein K.A.T."/>
            <person name="Koren S."/>
            <person name="Bechman K.B."/>
            <person name="Herman A."/>
            <person name="Abrahante J.E."/>
            <person name="Garbe J."/>
        </authorList>
    </citation>
    <scope>NUCLEOTIDE SEQUENCE</scope>
    <source>
        <strain evidence="1">Duluth1</strain>
        <tissue evidence="1">Whole animal</tissue>
    </source>
</reference>
<sequence>MRFLVRVHRCPKTSISYVICLSIIHRHLIKYNCCVCCATSRSF</sequence>
<evidence type="ECO:0000313" key="2">
    <source>
        <dbReference type="Proteomes" id="UP000828390"/>
    </source>
</evidence>
<proteinExistence type="predicted"/>
<comment type="caution">
    <text evidence="1">The sequence shown here is derived from an EMBL/GenBank/DDBJ whole genome shotgun (WGS) entry which is preliminary data.</text>
</comment>
<dbReference type="Proteomes" id="UP000828390">
    <property type="component" value="Unassembled WGS sequence"/>
</dbReference>
<reference evidence="1" key="1">
    <citation type="journal article" date="2019" name="bioRxiv">
        <title>The Genome of the Zebra Mussel, Dreissena polymorpha: A Resource for Invasive Species Research.</title>
        <authorList>
            <person name="McCartney M.A."/>
            <person name="Auch B."/>
            <person name="Kono T."/>
            <person name="Mallez S."/>
            <person name="Zhang Y."/>
            <person name="Obille A."/>
            <person name="Becker A."/>
            <person name="Abrahante J.E."/>
            <person name="Garbe J."/>
            <person name="Badalamenti J.P."/>
            <person name="Herman A."/>
            <person name="Mangelson H."/>
            <person name="Liachko I."/>
            <person name="Sullivan S."/>
            <person name="Sone E.D."/>
            <person name="Koren S."/>
            <person name="Silverstein K.A.T."/>
            <person name="Beckman K.B."/>
            <person name="Gohl D.M."/>
        </authorList>
    </citation>
    <scope>NUCLEOTIDE SEQUENCE</scope>
    <source>
        <strain evidence="1">Duluth1</strain>
        <tissue evidence="1">Whole animal</tissue>
    </source>
</reference>
<gene>
    <name evidence="1" type="ORF">DPMN_138857</name>
</gene>
<dbReference type="EMBL" id="JAIWYP010000006">
    <property type="protein sequence ID" value="KAH3810464.1"/>
    <property type="molecule type" value="Genomic_DNA"/>
</dbReference>
<protein>
    <submittedName>
        <fullName evidence="1">Uncharacterized protein</fullName>
    </submittedName>
</protein>
<organism evidence="1 2">
    <name type="scientific">Dreissena polymorpha</name>
    <name type="common">Zebra mussel</name>
    <name type="synonym">Mytilus polymorpha</name>
    <dbReference type="NCBI Taxonomy" id="45954"/>
    <lineage>
        <taxon>Eukaryota</taxon>
        <taxon>Metazoa</taxon>
        <taxon>Spiralia</taxon>
        <taxon>Lophotrochozoa</taxon>
        <taxon>Mollusca</taxon>
        <taxon>Bivalvia</taxon>
        <taxon>Autobranchia</taxon>
        <taxon>Heteroconchia</taxon>
        <taxon>Euheterodonta</taxon>
        <taxon>Imparidentia</taxon>
        <taxon>Neoheterodontei</taxon>
        <taxon>Myida</taxon>
        <taxon>Dreissenoidea</taxon>
        <taxon>Dreissenidae</taxon>
        <taxon>Dreissena</taxon>
    </lineage>
</organism>